<evidence type="ECO:0000313" key="1">
    <source>
        <dbReference type="EMBL" id="TNN67358.1"/>
    </source>
</evidence>
<evidence type="ECO:0000313" key="2">
    <source>
        <dbReference type="Proteomes" id="UP000314294"/>
    </source>
</evidence>
<dbReference type="AlphaFoldDB" id="A0A4Z2HNC7"/>
<protein>
    <submittedName>
        <fullName evidence="1">Uncharacterized protein</fullName>
    </submittedName>
</protein>
<sequence>MRKEAVVVSTPAQDDRTMCFVLGFIRGPSHAVDRVSPRPQGGGAGPRKSTAKFWVYYQTIIC</sequence>
<organism evidence="1 2">
    <name type="scientific">Liparis tanakae</name>
    <name type="common">Tanaka's snailfish</name>
    <dbReference type="NCBI Taxonomy" id="230148"/>
    <lineage>
        <taxon>Eukaryota</taxon>
        <taxon>Metazoa</taxon>
        <taxon>Chordata</taxon>
        <taxon>Craniata</taxon>
        <taxon>Vertebrata</taxon>
        <taxon>Euteleostomi</taxon>
        <taxon>Actinopterygii</taxon>
        <taxon>Neopterygii</taxon>
        <taxon>Teleostei</taxon>
        <taxon>Neoteleostei</taxon>
        <taxon>Acanthomorphata</taxon>
        <taxon>Eupercaria</taxon>
        <taxon>Perciformes</taxon>
        <taxon>Cottioidei</taxon>
        <taxon>Cottales</taxon>
        <taxon>Liparidae</taxon>
        <taxon>Liparis</taxon>
    </lineage>
</organism>
<comment type="caution">
    <text evidence="1">The sequence shown here is derived from an EMBL/GenBank/DDBJ whole genome shotgun (WGS) entry which is preliminary data.</text>
</comment>
<name>A0A4Z2HNC7_9TELE</name>
<keyword evidence="2" id="KW-1185">Reference proteome</keyword>
<dbReference type="Proteomes" id="UP000314294">
    <property type="component" value="Unassembled WGS sequence"/>
</dbReference>
<dbReference type="EMBL" id="SRLO01000205">
    <property type="protein sequence ID" value="TNN67358.1"/>
    <property type="molecule type" value="Genomic_DNA"/>
</dbReference>
<accession>A0A4Z2HNC7</accession>
<proteinExistence type="predicted"/>
<reference evidence="1 2" key="1">
    <citation type="submission" date="2019-03" db="EMBL/GenBank/DDBJ databases">
        <title>First draft genome of Liparis tanakae, snailfish: a comprehensive survey of snailfish specific genes.</title>
        <authorList>
            <person name="Kim W."/>
            <person name="Song I."/>
            <person name="Jeong J.-H."/>
            <person name="Kim D."/>
            <person name="Kim S."/>
            <person name="Ryu S."/>
            <person name="Song J.Y."/>
            <person name="Lee S.K."/>
        </authorList>
    </citation>
    <scope>NUCLEOTIDE SEQUENCE [LARGE SCALE GENOMIC DNA]</scope>
    <source>
        <tissue evidence="1">Muscle</tissue>
    </source>
</reference>
<gene>
    <name evidence="1" type="ORF">EYF80_022465</name>
</gene>